<proteinExistence type="predicted"/>
<feature type="domain" description="Prolyl 4-hydroxylase N-terminal" evidence="1">
    <location>
        <begin position="25"/>
        <end position="130"/>
    </location>
</feature>
<keyword evidence="3" id="KW-1185">Reference proteome</keyword>
<reference evidence="2" key="2">
    <citation type="submission" date="2025-05" db="UniProtKB">
        <authorList>
            <consortium name="EnsemblMetazoa"/>
        </authorList>
    </citation>
    <scope>IDENTIFICATION</scope>
</reference>
<dbReference type="GeneID" id="108045786"/>
<evidence type="ECO:0000313" key="3">
    <source>
        <dbReference type="Proteomes" id="UP001652680"/>
    </source>
</evidence>
<organism evidence="2 3">
    <name type="scientific">Drosophila rhopaloa</name>
    <name type="common">Fruit fly</name>
    <dbReference type="NCBI Taxonomy" id="1041015"/>
    <lineage>
        <taxon>Eukaryota</taxon>
        <taxon>Metazoa</taxon>
        <taxon>Ecdysozoa</taxon>
        <taxon>Arthropoda</taxon>
        <taxon>Hexapoda</taxon>
        <taxon>Insecta</taxon>
        <taxon>Pterygota</taxon>
        <taxon>Neoptera</taxon>
        <taxon>Endopterygota</taxon>
        <taxon>Diptera</taxon>
        <taxon>Brachycera</taxon>
        <taxon>Muscomorpha</taxon>
        <taxon>Ephydroidea</taxon>
        <taxon>Drosophilidae</taxon>
        <taxon>Drosophila</taxon>
        <taxon>Sophophora</taxon>
    </lineage>
</organism>
<dbReference type="EnsemblMetazoa" id="XM_017125207.2">
    <property type="protein sequence ID" value="XP_016980696.2"/>
    <property type="gene ID" value="LOC108045786"/>
</dbReference>
<dbReference type="Proteomes" id="UP001652680">
    <property type="component" value="Unassembled WGS sequence"/>
</dbReference>
<evidence type="ECO:0000313" key="2">
    <source>
        <dbReference type="EnsemblMetazoa" id="XP_016980696.2"/>
    </source>
</evidence>
<dbReference type="Gene3D" id="6.10.140.1460">
    <property type="match status" value="1"/>
</dbReference>
<name>A0ABM5HI41_DRORH</name>
<accession>A0ABM5HI41</accession>
<evidence type="ECO:0000259" key="1">
    <source>
        <dbReference type="Pfam" id="PF08336"/>
    </source>
</evidence>
<reference evidence="3" key="1">
    <citation type="journal article" date="2021" name="Elife">
        <title>Highly contiguous assemblies of 101 drosophilid genomes.</title>
        <authorList>
            <person name="Kim B.Y."/>
            <person name="Wang J.R."/>
            <person name="Miller D.E."/>
            <person name="Barmina O."/>
            <person name="Delaney E."/>
            <person name="Thompson A."/>
            <person name="Comeault A.A."/>
            <person name="Peede D."/>
            <person name="D'Agostino E.R."/>
            <person name="Pelaez J."/>
            <person name="Aguilar J.M."/>
            <person name="Haji D."/>
            <person name="Matsunaga T."/>
            <person name="Armstrong E.E."/>
            <person name="Zych M."/>
            <person name="Ogawa Y."/>
            <person name="Stamenkovic-Radak M."/>
            <person name="Jelic M."/>
            <person name="Veselinovic M.S."/>
            <person name="Tanaskovic M."/>
            <person name="Eric P."/>
            <person name="Gao J.J."/>
            <person name="Katoh T.K."/>
            <person name="Toda M.J."/>
            <person name="Watabe H."/>
            <person name="Watada M."/>
            <person name="Davis J.S."/>
            <person name="Moyle L.C."/>
            <person name="Manoli G."/>
            <person name="Bertolini E."/>
            <person name="Kostal V."/>
            <person name="Hawley R.S."/>
            <person name="Takahashi A."/>
            <person name="Jones C.D."/>
            <person name="Price D.K."/>
            <person name="Whiteman N."/>
            <person name="Kopp A."/>
            <person name="Matute D.R."/>
            <person name="Petrov D.A."/>
        </authorList>
    </citation>
    <scope>NUCLEOTIDE SEQUENCE [LARGE SCALE GENOMIC DNA]</scope>
</reference>
<sequence length="220" mass="26297">MWYSLKLYIVLVSLGFPNWVYPLKIKNYFDLDLRLMTQLKSYSEDLQSQISVLSRYIEDRRAKLAEVGNDRERYLSNPLNSFSLLHHLHFDWKSWRSLMEQPMAEEQIEEIQGMLTLTPKKDEFMDSLKAAKDFHDKQTDNFDKNNKKFQFSPLESLEIAQFVYDQENYEQAEDWLSRTLKGYKEMNPQQKELYDVLSPVSENQVQDLYEKVLEIRKGVV</sequence>
<dbReference type="InterPro" id="IPR013547">
    <property type="entry name" value="P4H_N"/>
</dbReference>
<protein>
    <recommendedName>
        <fullName evidence="1">Prolyl 4-hydroxylase N-terminal domain-containing protein</fullName>
    </recommendedName>
</protein>
<dbReference type="Pfam" id="PF08336">
    <property type="entry name" value="P4Ha_N"/>
    <property type="match status" value="1"/>
</dbReference>
<dbReference type="RefSeq" id="XP_016980696.2">
    <property type="nucleotide sequence ID" value="XM_017125207.2"/>
</dbReference>